<evidence type="ECO:0000256" key="4">
    <source>
        <dbReference type="SAM" id="Phobius"/>
    </source>
</evidence>
<keyword evidence="4" id="KW-0472">Membrane</keyword>
<dbReference type="PROSITE" id="PS01124">
    <property type="entry name" value="HTH_ARAC_FAMILY_2"/>
    <property type="match status" value="1"/>
</dbReference>
<evidence type="ECO:0000313" key="6">
    <source>
        <dbReference type="EMBL" id="MBB6734736.1"/>
    </source>
</evidence>
<protein>
    <submittedName>
        <fullName evidence="6">AraC family transcriptional regulator</fullName>
    </submittedName>
</protein>
<dbReference type="InterPro" id="IPR018062">
    <property type="entry name" value="HTH_AraC-typ_CS"/>
</dbReference>
<evidence type="ECO:0000256" key="2">
    <source>
        <dbReference type="ARBA" id="ARBA00023125"/>
    </source>
</evidence>
<keyword evidence="1" id="KW-0805">Transcription regulation</keyword>
<keyword evidence="4" id="KW-1133">Transmembrane helix</keyword>
<proteinExistence type="predicted"/>
<dbReference type="SMART" id="SM00342">
    <property type="entry name" value="HTH_ARAC"/>
    <property type="match status" value="1"/>
</dbReference>
<dbReference type="GO" id="GO:0003700">
    <property type="term" value="F:DNA-binding transcription factor activity"/>
    <property type="evidence" value="ECO:0007669"/>
    <property type="project" value="InterPro"/>
</dbReference>
<organism evidence="6 7">
    <name type="scientific">Cohnella zeiphila</name>
    <dbReference type="NCBI Taxonomy" id="2761120"/>
    <lineage>
        <taxon>Bacteria</taxon>
        <taxon>Bacillati</taxon>
        <taxon>Bacillota</taxon>
        <taxon>Bacilli</taxon>
        <taxon>Bacillales</taxon>
        <taxon>Paenibacillaceae</taxon>
        <taxon>Cohnella</taxon>
    </lineage>
</organism>
<keyword evidence="4" id="KW-0812">Transmembrane</keyword>
<dbReference type="InterPro" id="IPR018060">
    <property type="entry name" value="HTH_AraC"/>
</dbReference>
<evidence type="ECO:0000259" key="5">
    <source>
        <dbReference type="PROSITE" id="PS01124"/>
    </source>
</evidence>
<dbReference type="Pfam" id="PF12833">
    <property type="entry name" value="HTH_18"/>
    <property type="match status" value="1"/>
</dbReference>
<dbReference type="InterPro" id="IPR020449">
    <property type="entry name" value="Tscrpt_reg_AraC-type_HTH"/>
</dbReference>
<dbReference type="RefSeq" id="WP_185132393.1">
    <property type="nucleotide sequence ID" value="NZ_JACJVO010000036.1"/>
</dbReference>
<dbReference type="InterPro" id="IPR041522">
    <property type="entry name" value="CdaR_GGDEF"/>
</dbReference>
<sequence length="764" mass="86690">MGVVSIRFQLSNPFKAFLFSYVMILMIPNLSGYISYTISIQEARASSLKIGMSILEQSKQIVDQRLGEVIRFTQQLSSDADLEDLMNRDDVQTDALQMYKLAQTLTHYASTNDFLANTYVYLKSSNTVIEPGSVFVRPNHFFALNHPADEDYDQWIRNLREDNEKNGFSQAEPYAVQAVEKKFVAYTRTLPIGSIESGSGTVVVLIDEQKILNLLNGISDKIGGWSYIADSKGNIIASSGISQSEAAKVNALRNEQADPEASGSTIIFSIGSSELTNWHYVAGMPKSILMKSAYRIQNVTWLLTAATLLFGLLASLFLAYRNTRPLYKIAESIRAFLTQDGLPQGHGYDFIQGNISRILSHNRRLREEIVRQEPILKDVFVKRLINGEFSSATAIHAAASQANIRHLDEQGYVVLLQIRGYGTMESKEILNELFAARLVMKSAILEDMPEIMLTEWEFDKLVILIPVQPTSENHEAEINRMLDLLHERNAQRYKLLFAVSISSAYHSAGEIHRAYEEAKQALAYSNAIDSEGVFWFQDLPRDSVMYDYPLELEIRLIHAIRAGDYPEASAILNGIFYENFEARELSFDFYSLLISDLKTSLLKGFDVRGLADSDELKSIKNRVAQLQASQGNEVIKQTIRQSLQSFCSLVDEQKSEAENKIVRTVLAYLDSHYADPDLTMNQMADAIGRPEKYLTQKFKEHTGEYIYIHLEKIRMNKARQLLMETEEKIESISEKCGYASPQSFRRAFKRYCGMTPHEYRQTVK</sequence>
<dbReference type="InterPro" id="IPR009057">
    <property type="entry name" value="Homeodomain-like_sf"/>
</dbReference>
<keyword evidence="7" id="KW-1185">Reference proteome</keyword>
<gene>
    <name evidence="6" type="ORF">H7C18_27800</name>
</gene>
<comment type="caution">
    <text evidence="6">The sequence shown here is derived from an EMBL/GenBank/DDBJ whole genome shotgun (WGS) entry which is preliminary data.</text>
</comment>
<dbReference type="Gene3D" id="1.10.10.60">
    <property type="entry name" value="Homeodomain-like"/>
    <property type="match status" value="2"/>
</dbReference>
<dbReference type="SUPFAM" id="SSF46689">
    <property type="entry name" value="Homeodomain-like"/>
    <property type="match status" value="1"/>
</dbReference>
<dbReference type="PRINTS" id="PR00032">
    <property type="entry name" value="HTHARAC"/>
</dbReference>
<keyword evidence="3" id="KW-0804">Transcription</keyword>
<feature type="transmembrane region" description="Helical" evidence="4">
    <location>
        <begin position="16"/>
        <end position="36"/>
    </location>
</feature>
<keyword evidence="2" id="KW-0238">DNA-binding</keyword>
<dbReference type="GO" id="GO:0043565">
    <property type="term" value="F:sequence-specific DNA binding"/>
    <property type="evidence" value="ECO:0007669"/>
    <property type="project" value="InterPro"/>
</dbReference>
<dbReference type="PROSITE" id="PS00041">
    <property type="entry name" value="HTH_ARAC_FAMILY_1"/>
    <property type="match status" value="1"/>
</dbReference>
<dbReference type="EMBL" id="JACJVO010000036">
    <property type="protein sequence ID" value="MBB6734736.1"/>
    <property type="molecule type" value="Genomic_DNA"/>
</dbReference>
<feature type="domain" description="HTH araC/xylS-type" evidence="5">
    <location>
        <begin position="663"/>
        <end position="762"/>
    </location>
</feature>
<feature type="transmembrane region" description="Helical" evidence="4">
    <location>
        <begin position="299"/>
        <end position="320"/>
    </location>
</feature>
<dbReference type="AlphaFoldDB" id="A0A7X0VY80"/>
<dbReference type="Pfam" id="PF17853">
    <property type="entry name" value="GGDEF_2"/>
    <property type="match status" value="1"/>
</dbReference>
<dbReference type="PANTHER" id="PTHR43280">
    <property type="entry name" value="ARAC-FAMILY TRANSCRIPTIONAL REGULATOR"/>
    <property type="match status" value="1"/>
</dbReference>
<reference evidence="6 7" key="1">
    <citation type="submission" date="2020-08" db="EMBL/GenBank/DDBJ databases">
        <title>Cohnella phylogeny.</title>
        <authorList>
            <person name="Dunlap C."/>
        </authorList>
    </citation>
    <scope>NUCLEOTIDE SEQUENCE [LARGE SCALE GENOMIC DNA]</scope>
    <source>
        <strain evidence="6 7">CBP 2801</strain>
    </source>
</reference>
<evidence type="ECO:0000256" key="3">
    <source>
        <dbReference type="ARBA" id="ARBA00023163"/>
    </source>
</evidence>
<name>A0A7X0VY80_9BACL</name>
<accession>A0A7X0VY80</accession>
<dbReference type="PANTHER" id="PTHR43280:SF28">
    <property type="entry name" value="HTH-TYPE TRANSCRIPTIONAL ACTIVATOR RHAS"/>
    <property type="match status" value="1"/>
</dbReference>
<evidence type="ECO:0000313" key="7">
    <source>
        <dbReference type="Proteomes" id="UP000564644"/>
    </source>
</evidence>
<dbReference type="Proteomes" id="UP000564644">
    <property type="component" value="Unassembled WGS sequence"/>
</dbReference>
<evidence type="ECO:0000256" key="1">
    <source>
        <dbReference type="ARBA" id="ARBA00023015"/>
    </source>
</evidence>